<dbReference type="SUPFAM" id="SSF57850">
    <property type="entry name" value="RING/U-box"/>
    <property type="match status" value="1"/>
</dbReference>
<dbReference type="SMART" id="SM00184">
    <property type="entry name" value="RING"/>
    <property type="match status" value="1"/>
</dbReference>
<keyword evidence="9" id="KW-0812">Transmembrane</keyword>
<keyword evidence="5" id="KW-0862">Zinc</keyword>
<proteinExistence type="inferred from homology"/>
<evidence type="ECO:0000256" key="5">
    <source>
        <dbReference type="ARBA" id="ARBA00022833"/>
    </source>
</evidence>
<evidence type="ECO:0000256" key="8">
    <source>
        <dbReference type="SAM" id="MobiDB-lite"/>
    </source>
</evidence>
<keyword evidence="9" id="KW-1133">Transmembrane helix</keyword>
<comment type="similarity">
    <text evidence="6">Belongs to the RING-type zinc finger family. ATL subfamily.</text>
</comment>
<dbReference type="PANTHER" id="PTHR14155:SF499">
    <property type="entry name" value="RING-TYPE DOMAIN-CONTAINING PROTEIN"/>
    <property type="match status" value="1"/>
</dbReference>
<sequence>MGDAIFVVVEIVLILFIFIGCSCTTWLRGEARENEQQGQHHPPVAPPPRRHQRHHNQHAPRDEETLRAPVVLANFPYAAARGARTTTEPPAACAICLDELRQGQLCSEAPACRHIFHEGCIRVWAKRKNTCPLCRARLVLPGAAYGVAAADDMV</sequence>
<comment type="catalytic activity">
    <reaction evidence="1">
        <text>S-ubiquitinyl-[E2 ubiquitin-conjugating enzyme]-L-cysteine + [acceptor protein]-L-lysine = [E2 ubiquitin-conjugating enzyme]-L-cysteine + N(6)-ubiquitinyl-[acceptor protein]-L-lysine.</text>
        <dbReference type="EC" id="2.3.2.27"/>
    </reaction>
</comment>
<dbReference type="PROSITE" id="PS50089">
    <property type="entry name" value="ZF_RING_2"/>
    <property type="match status" value="1"/>
</dbReference>
<gene>
    <name evidence="11" type="ORF">HU200_021634</name>
</gene>
<dbReference type="EC" id="2.3.2.27" evidence="2"/>
<feature type="compositionally biased region" description="Basic residues" evidence="8">
    <location>
        <begin position="48"/>
        <end position="58"/>
    </location>
</feature>
<dbReference type="EMBL" id="JACEFO010001666">
    <property type="protein sequence ID" value="KAF8723672.1"/>
    <property type="molecule type" value="Genomic_DNA"/>
</dbReference>
<evidence type="ECO:0000256" key="7">
    <source>
        <dbReference type="PROSITE-ProRule" id="PRU00175"/>
    </source>
</evidence>
<evidence type="ECO:0000256" key="6">
    <source>
        <dbReference type="ARBA" id="ARBA00024209"/>
    </source>
</evidence>
<keyword evidence="9" id="KW-0472">Membrane</keyword>
<evidence type="ECO:0000313" key="11">
    <source>
        <dbReference type="EMBL" id="KAF8723672.1"/>
    </source>
</evidence>
<evidence type="ECO:0000256" key="2">
    <source>
        <dbReference type="ARBA" id="ARBA00012483"/>
    </source>
</evidence>
<reference evidence="11" key="1">
    <citation type="submission" date="2020-07" db="EMBL/GenBank/DDBJ databases">
        <title>Genome sequence and genetic diversity analysis of an under-domesticated orphan crop, white fonio (Digitaria exilis).</title>
        <authorList>
            <person name="Bennetzen J.L."/>
            <person name="Chen S."/>
            <person name="Ma X."/>
            <person name="Wang X."/>
            <person name="Yssel A.E.J."/>
            <person name="Chaluvadi S.R."/>
            <person name="Johnson M."/>
            <person name="Gangashetty P."/>
            <person name="Hamidou F."/>
            <person name="Sanogo M.D."/>
            <person name="Zwaenepoel A."/>
            <person name="Wallace J."/>
            <person name="Van De Peer Y."/>
            <person name="Van Deynze A."/>
        </authorList>
    </citation>
    <scope>NUCLEOTIDE SEQUENCE</scope>
    <source>
        <tissue evidence="11">Leaves</tissue>
    </source>
</reference>
<organism evidence="11 12">
    <name type="scientific">Digitaria exilis</name>
    <dbReference type="NCBI Taxonomy" id="1010633"/>
    <lineage>
        <taxon>Eukaryota</taxon>
        <taxon>Viridiplantae</taxon>
        <taxon>Streptophyta</taxon>
        <taxon>Embryophyta</taxon>
        <taxon>Tracheophyta</taxon>
        <taxon>Spermatophyta</taxon>
        <taxon>Magnoliopsida</taxon>
        <taxon>Liliopsida</taxon>
        <taxon>Poales</taxon>
        <taxon>Poaceae</taxon>
        <taxon>PACMAD clade</taxon>
        <taxon>Panicoideae</taxon>
        <taxon>Panicodae</taxon>
        <taxon>Paniceae</taxon>
        <taxon>Anthephorinae</taxon>
        <taxon>Digitaria</taxon>
    </lineage>
</organism>
<keyword evidence="4 7" id="KW-0863">Zinc-finger</keyword>
<evidence type="ECO:0000256" key="9">
    <source>
        <dbReference type="SAM" id="Phobius"/>
    </source>
</evidence>
<keyword evidence="3" id="KW-0479">Metal-binding</keyword>
<dbReference type="Gene3D" id="3.30.40.10">
    <property type="entry name" value="Zinc/RING finger domain, C3HC4 (zinc finger)"/>
    <property type="match status" value="1"/>
</dbReference>
<accession>A0A835EZG8</accession>
<evidence type="ECO:0000256" key="3">
    <source>
        <dbReference type="ARBA" id="ARBA00022723"/>
    </source>
</evidence>
<name>A0A835EZG8_9POAL</name>
<dbReference type="PANTHER" id="PTHR14155">
    <property type="entry name" value="RING FINGER DOMAIN-CONTAINING"/>
    <property type="match status" value="1"/>
</dbReference>
<dbReference type="Proteomes" id="UP000636709">
    <property type="component" value="Unassembled WGS sequence"/>
</dbReference>
<comment type="caution">
    <text evidence="11">The sequence shown here is derived from an EMBL/GenBank/DDBJ whole genome shotgun (WGS) entry which is preliminary data.</text>
</comment>
<dbReference type="Pfam" id="PF13639">
    <property type="entry name" value="zf-RING_2"/>
    <property type="match status" value="1"/>
</dbReference>
<evidence type="ECO:0000256" key="1">
    <source>
        <dbReference type="ARBA" id="ARBA00000900"/>
    </source>
</evidence>
<feature type="domain" description="RING-type" evidence="10">
    <location>
        <begin position="93"/>
        <end position="135"/>
    </location>
</feature>
<dbReference type="GO" id="GO:0008270">
    <property type="term" value="F:zinc ion binding"/>
    <property type="evidence" value="ECO:0007669"/>
    <property type="project" value="UniProtKB-KW"/>
</dbReference>
<dbReference type="OrthoDB" id="695933at2759"/>
<dbReference type="GO" id="GO:0061630">
    <property type="term" value="F:ubiquitin protein ligase activity"/>
    <property type="evidence" value="ECO:0007669"/>
    <property type="project" value="UniProtKB-EC"/>
</dbReference>
<dbReference type="InterPro" id="IPR053238">
    <property type="entry name" value="RING-H2_zinc_finger"/>
</dbReference>
<protein>
    <recommendedName>
        <fullName evidence="2">RING-type E3 ubiquitin transferase</fullName>
        <ecNumber evidence="2">2.3.2.27</ecNumber>
    </recommendedName>
</protein>
<dbReference type="InterPro" id="IPR013083">
    <property type="entry name" value="Znf_RING/FYVE/PHD"/>
</dbReference>
<evidence type="ECO:0000259" key="10">
    <source>
        <dbReference type="PROSITE" id="PS50089"/>
    </source>
</evidence>
<feature type="transmembrane region" description="Helical" evidence="9">
    <location>
        <begin position="6"/>
        <end position="27"/>
    </location>
</feature>
<evidence type="ECO:0000313" key="12">
    <source>
        <dbReference type="Proteomes" id="UP000636709"/>
    </source>
</evidence>
<keyword evidence="12" id="KW-1185">Reference proteome</keyword>
<evidence type="ECO:0000256" key="4">
    <source>
        <dbReference type="ARBA" id="ARBA00022771"/>
    </source>
</evidence>
<feature type="region of interest" description="Disordered" evidence="8">
    <location>
        <begin position="32"/>
        <end position="63"/>
    </location>
</feature>
<dbReference type="AlphaFoldDB" id="A0A835EZG8"/>
<dbReference type="InterPro" id="IPR001841">
    <property type="entry name" value="Znf_RING"/>
</dbReference>